<dbReference type="FunFam" id="3.40.50.790:FF:000001">
    <property type="entry name" value="50S ribosomal protein L1"/>
    <property type="match status" value="1"/>
</dbReference>
<proteinExistence type="inferred from homology"/>
<dbReference type="GO" id="GO:0015934">
    <property type="term" value="C:large ribosomal subunit"/>
    <property type="evidence" value="ECO:0007669"/>
    <property type="project" value="InterPro"/>
</dbReference>
<dbReference type="PANTHER" id="PTHR36427">
    <property type="entry name" value="54S RIBOSOMAL PROTEIN L1, MITOCHONDRIAL"/>
    <property type="match status" value="1"/>
</dbReference>
<evidence type="ECO:0008006" key="6">
    <source>
        <dbReference type="Google" id="ProtNLM"/>
    </source>
</evidence>
<dbReference type="EMBL" id="JAAAIN010003187">
    <property type="protein sequence ID" value="KAG0287161.1"/>
    <property type="molecule type" value="Genomic_DNA"/>
</dbReference>
<dbReference type="GO" id="GO:0006412">
    <property type="term" value="P:translation"/>
    <property type="evidence" value="ECO:0007669"/>
    <property type="project" value="InterPro"/>
</dbReference>
<evidence type="ECO:0000313" key="5">
    <source>
        <dbReference type="Proteomes" id="UP000823405"/>
    </source>
</evidence>
<dbReference type="AlphaFoldDB" id="A0A9P6QQ33"/>
<protein>
    <recommendedName>
        <fullName evidence="6">Ribosomal protein</fullName>
    </recommendedName>
</protein>
<gene>
    <name evidence="4" type="ORF">BGZ97_007179</name>
</gene>
<comment type="caution">
    <text evidence="4">The sequence shown here is derived from an EMBL/GenBank/DDBJ whole genome shotgun (WGS) entry which is preliminary data.</text>
</comment>
<comment type="similarity">
    <text evidence="1">Belongs to the universal ribosomal protein uL1 family.</text>
</comment>
<dbReference type="Pfam" id="PF00687">
    <property type="entry name" value="Ribosomal_L1"/>
    <property type="match status" value="1"/>
</dbReference>
<name>A0A9P6QQ33_9FUNG</name>
<sequence>AKEVSKPNHLVEVHIQTNTKAEKHSQPIRTSVLLQKAIKQDSVILVFAEGKLAEEARASGAQIVGGPELVKEVEEGKHKFDKCISTPGMYPSVTKLARILGPKGLMPTTKKGTVTEDIAGVIKAQTAAFDIRGDKNGVVHTIIGKVDWDQKDIEGNYQIILEQMKVLAAERFVKKDWVKNVYISSTQGPGIPLISNP</sequence>
<dbReference type="InterPro" id="IPR023674">
    <property type="entry name" value="Ribosomal_uL1-like"/>
</dbReference>
<feature type="non-terminal residue" evidence="4">
    <location>
        <position position="197"/>
    </location>
</feature>
<evidence type="ECO:0000313" key="4">
    <source>
        <dbReference type="EMBL" id="KAG0287161.1"/>
    </source>
</evidence>
<dbReference type="PANTHER" id="PTHR36427:SF3">
    <property type="entry name" value="LARGE RIBOSOMAL SUBUNIT PROTEIN UL1M"/>
    <property type="match status" value="1"/>
</dbReference>
<keyword evidence="3" id="KW-0687">Ribonucleoprotein</keyword>
<evidence type="ECO:0000256" key="2">
    <source>
        <dbReference type="ARBA" id="ARBA00022980"/>
    </source>
</evidence>
<dbReference type="InterPro" id="IPR002143">
    <property type="entry name" value="Ribosomal_uL1"/>
</dbReference>
<keyword evidence="5" id="KW-1185">Reference proteome</keyword>
<dbReference type="OrthoDB" id="1747252at2759"/>
<dbReference type="CDD" id="cd00403">
    <property type="entry name" value="Ribosomal_L1"/>
    <property type="match status" value="1"/>
</dbReference>
<evidence type="ECO:0000256" key="1">
    <source>
        <dbReference type="ARBA" id="ARBA00010531"/>
    </source>
</evidence>
<dbReference type="SUPFAM" id="SSF56808">
    <property type="entry name" value="Ribosomal protein L1"/>
    <property type="match status" value="1"/>
</dbReference>
<dbReference type="PIRSF" id="PIRSF002155">
    <property type="entry name" value="Ribosomal_L1"/>
    <property type="match status" value="1"/>
</dbReference>
<organism evidence="4 5">
    <name type="scientific">Linnemannia gamsii</name>
    <dbReference type="NCBI Taxonomy" id="64522"/>
    <lineage>
        <taxon>Eukaryota</taxon>
        <taxon>Fungi</taxon>
        <taxon>Fungi incertae sedis</taxon>
        <taxon>Mucoromycota</taxon>
        <taxon>Mortierellomycotina</taxon>
        <taxon>Mortierellomycetes</taxon>
        <taxon>Mortierellales</taxon>
        <taxon>Mortierellaceae</taxon>
        <taxon>Linnemannia</taxon>
    </lineage>
</organism>
<dbReference type="Gene3D" id="3.30.190.20">
    <property type="match status" value="1"/>
</dbReference>
<reference evidence="4" key="1">
    <citation type="journal article" date="2020" name="Fungal Divers.">
        <title>Resolving the Mortierellaceae phylogeny through synthesis of multi-gene phylogenetics and phylogenomics.</title>
        <authorList>
            <person name="Vandepol N."/>
            <person name="Liber J."/>
            <person name="Desiro A."/>
            <person name="Na H."/>
            <person name="Kennedy M."/>
            <person name="Barry K."/>
            <person name="Grigoriev I.V."/>
            <person name="Miller A.N."/>
            <person name="O'Donnell K."/>
            <person name="Stajich J.E."/>
            <person name="Bonito G."/>
        </authorList>
    </citation>
    <scope>NUCLEOTIDE SEQUENCE</scope>
    <source>
        <strain evidence="4">NVP60</strain>
    </source>
</reference>
<evidence type="ECO:0000256" key="3">
    <source>
        <dbReference type="ARBA" id="ARBA00023274"/>
    </source>
</evidence>
<dbReference type="InterPro" id="IPR016095">
    <property type="entry name" value="Ribosomal_uL1_3-a/b-sand"/>
</dbReference>
<dbReference type="Gene3D" id="3.40.50.790">
    <property type="match status" value="1"/>
</dbReference>
<dbReference type="InterPro" id="IPR028364">
    <property type="entry name" value="Ribosomal_uL1/biogenesis"/>
</dbReference>
<keyword evidence="2" id="KW-0689">Ribosomal protein</keyword>
<dbReference type="GO" id="GO:0003735">
    <property type="term" value="F:structural constituent of ribosome"/>
    <property type="evidence" value="ECO:0007669"/>
    <property type="project" value="InterPro"/>
</dbReference>
<dbReference type="Proteomes" id="UP000823405">
    <property type="component" value="Unassembled WGS sequence"/>
</dbReference>
<dbReference type="GO" id="GO:0003723">
    <property type="term" value="F:RNA binding"/>
    <property type="evidence" value="ECO:0007669"/>
    <property type="project" value="InterPro"/>
</dbReference>
<accession>A0A9P6QQ33</accession>